<dbReference type="EMBL" id="AWTC01000016">
    <property type="protein sequence ID" value="EST10887.1"/>
    <property type="molecule type" value="Genomic_DNA"/>
</dbReference>
<dbReference type="STRING" id="1395513.P343_15025"/>
<dbReference type="AlphaFoldDB" id="V6IUW3"/>
<dbReference type="Proteomes" id="UP000018296">
    <property type="component" value="Unassembled WGS sequence"/>
</dbReference>
<comment type="similarity">
    <text evidence="1">Belongs to the short-chain dehydrogenases/reductases (SDR) family.</text>
</comment>
<dbReference type="PRINTS" id="PR00080">
    <property type="entry name" value="SDRFAMILY"/>
</dbReference>
<name>V6IUW3_9BACL</name>
<dbReference type="Gene3D" id="3.40.50.720">
    <property type="entry name" value="NAD(P)-binding Rossmann-like Domain"/>
    <property type="match status" value="1"/>
</dbReference>
<dbReference type="RefSeq" id="WP_023511228.1">
    <property type="nucleotide sequence ID" value="NZ_AWTC01000016.1"/>
</dbReference>
<dbReference type="SUPFAM" id="SSF51735">
    <property type="entry name" value="NAD(P)-binding Rossmann-fold domains"/>
    <property type="match status" value="1"/>
</dbReference>
<dbReference type="PANTHER" id="PTHR43976:SF9">
    <property type="entry name" value="OXIDOREDUCTASE"/>
    <property type="match status" value="1"/>
</dbReference>
<evidence type="ECO:0000313" key="2">
    <source>
        <dbReference type="EMBL" id="EST10887.1"/>
    </source>
</evidence>
<dbReference type="CDD" id="cd05374">
    <property type="entry name" value="17beta-HSD-like_SDR_c"/>
    <property type="match status" value="1"/>
</dbReference>
<protein>
    <submittedName>
        <fullName evidence="2">Oxidoreductase</fullName>
    </submittedName>
</protein>
<dbReference type="InterPro" id="IPR002347">
    <property type="entry name" value="SDR_fam"/>
</dbReference>
<sequence length="302" mass="32819">MNSEEKKIIVITGASSGFGSLTARGLADCGHIVYAGMRETSKRNAPQVQAAKNYSLEHDVALHAIEMDVNFQDSVDSAINKIIAKHGHIDVLIHNAGHMVVGPAEAFTPEQLAELYNINVLSTQRVNRAVLPNMRQRGEGLVIWVSSSSVKGGTPPYLGPYFAAKAGMDSLAVSYAAELARFGVETSIVVPGSFTSGTNHFLHAGHPKDQVIQSEYNEKYQGLMEQVSEKLASLAPKSIDSSLVSNEIVRIVSLPKGQRPYRVHIDPADDGSEKVSEVADRIRREFLTRIGLEDLLSPQMSK</sequence>
<accession>V6IUW3</accession>
<reference evidence="2 3" key="1">
    <citation type="journal article" date="2013" name="Genome Announc.">
        <title>Genome Sequence of Sporolactobacillus laevolacticus DSM442, an Efficient Polymer-Grade D-Lactate Producer from Agricultural Waste Cottonseed as a Nitrogen Source.</title>
        <authorList>
            <person name="Wang H."/>
            <person name="Wang L."/>
            <person name="Ju J."/>
            <person name="Yu B."/>
            <person name="Ma Y."/>
        </authorList>
    </citation>
    <scope>NUCLEOTIDE SEQUENCE [LARGE SCALE GENOMIC DNA]</scope>
    <source>
        <strain evidence="2 3">DSM 442</strain>
    </source>
</reference>
<dbReference type="PANTHER" id="PTHR43976">
    <property type="entry name" value="SHORT CHAIN DEHYDROGENASE"/>
    <property type="match status" value="1"/>
</dbReference>
<dbReference type="eggNOG" id="COG4221">
    <property type="taxonomic scope" value="Bacteria"/>
</dbReference>
<dbReference type="OrthoDB" id="9808814at2"/>
<dbReference type="InterPro" id="IPR051911">
    <property type="entry name" value="SDR_oxidoreductase"/>
</dbReference>
<dbReference type="Pfam" id="PF00106">
    <property type="entry name" value="adh_short"/>
    <property type="match status" value="1"/>
</dbReference>
<evidence type="ECO:0000256" key="1">
    <source>
        <dbReference type="RuleBase" id="RU000363"/>
    </source>
</evidence>
<evidence type="ECO:0000313" key="3">
    <source>
        <dbReference type="Proteomes" id="UP000018296"/>
    </source>
</evidence>
<organism evidence="2 3">
    <name type="scientific">Sporolactobacillus laevolacticus DSM 442</name>
    <dbReference type="NCBI Taxonomy" id="1395513"/>
    <lineage>
        <taxon>Bacteria</taxon>
        <taxon>Bacillati</taxon>
        <taxon>Bacillota</taxon>
        <taxon>Bacilli</taxon>
        <taxon>Bacillales</taxon>
        <taxon>Sporolactobacillaceae</taxon>
        <taxon>Sporolactobacillus</taxon>
    </lineage>
</organism>
<dbReference type="PRINTS" id="PR00081">
    <property type="entry name" value="GDHRDH"/>
</dbReference>
<comment type="caution">
    <text evidence="2">The sequence shown here is derived from an EMBL/GenBank/DDBJ whole genome shotgun (WGS) entry which is preliminary data.</text>
</comment>
<proteinExistence type="inferred from homology"/>
<dbReference type="InterPro" id="IPR036291">
    <property type="entry name" value="NAD(P)-bd_dom_sf"/>
</dbReference>
<keyword evidence="3" id="KW-1185">Reference proteome</keyword>
<gene>
    <name evidence="2" type="ORF">P343_15025</name>
</gene>
<dbReference type="PATRIC" id="fig|1395513.3.peg.3051"/>